<organism evidence="1 2">
    <name type="scientific">Eiseniibacteriota bacterium</name>
    <dbReference type="NCBI Taxonomy" id="2212470"/>
    <lineage>
        <taxon>Bacteria</taxon>
        <taxon>Candidatus Eiseniibacteriota</taxon>
    </lineage>
</organism>
<dbReference type="EMBL" id="VBPA01000277">
    <property type="protein sequence ID" value="TMQ69681.1"/>
    <property type="molecule type" value="Genomic_DNA"/>
</dbReference>
<gene>
    <name evidence="1" type="ORF">E6K80_10890</name>
</gene>
<evidence type="ECO:0000313" key="1">
    <source>
        <dbReference type="EMBL" id="TMQ69681.1"/>
    </source>
</evidence>
<accession>A0A538U1K9</accession>
<reference evidence="1 2" key="1">
    <citation type="journal article" date="2019" name="Nat. Microbiol.">
        <title>Mediterranean grassland soil C-N compound turnover is dependent on rainfall and depth, and is mediated by genomically divergent microorganisms.</title>
        <authorList>
            <person name="Diamond S."/>
            <person name="Andeer P.F."/>
            <person name="Li Z."/>
            <person name="Crits-Christoph A."/>
            <person name="Burstein D."/>
            <person name="Anantharaman K."/>
            <person name="Lane K.R."/>
            <person name="Thomas B.C."/>
            <person name="Pan C."/>
            <person name="Northen T.R."/>
            <person name="Banfield J.F."/>
        </authorList>
    </citation>
    <scope>NUCLEOTIDE SEQUENCE [LARGE SCALE GENOMIC DNA]</scope>
    <source>
        <strain evidence="1">WS_10</strain>
    </source>
</reference>
<comment type="caution">
    <text evidence="1">The sequence shown here is derived from an EMBL/GenBank/DDBJ whole genome shotgun (WGS) entry which is preliminary data.</text>
</comment>
<proteinExistence type="predicted"/>
<protein>
    <submittedName>
        <fullName evidence="1">Uncharacterized protein</fullName>
    </submittedName>
</protein>
<dbReference type="Proteomes" id="UP000319836">
    <property type="component" value="Unassembled WGS sequence"/>
</dbReference>
<dbReference type="AlphaFoldDB" id="A0A538U1K9"/>
<evidence type="ECO:0000313" key="2">
    <source>
        <dbReference type="Proteomes" id="UP000319836"/>
    </source>
</evidence>
<sequence>MGRWRHPVRRGPRALDLSGLVRPGSERRATGQEQHILPGSEFLTHTLTIKYAAGTLGNSECLAGAAIGVANLELQQPGTGAPTEIHQTTDVSNCCLFRSPSGETCPSATPTKRATWGSIKALYR</sequence>
<name>A0A538U1K9_UNCEI</name>